<keyword evidence="2" id="KW-1185">Reference proteome</keyword>
<protein>
    <submittedName>
        <fullName evidence="1">Uncharacterized protein</fullName>
    </submittedName>
</protein>
<dbReference type="PROSITE" id="PS51257">
    <property type="entry name" value="PROKAR_LIPOPROTEIN"/>
    <property type="match status" value="1"/>
</dbReference>
<proteinExistence type="predicted"/>
<evidence type="ECO:0000313" key="2">
    <source>
        <dbReference type="Proteomes" id="UP000681414"/>
    </source>
</evidence>
<dbReference type="RefSeq" id="WP_213123382.1">
    <property type="nucleotide sequence ID" value="NZ_JAGYPG010000001.1"/>
</dbReference>
<dbReference type="EMBL" id="JAGYPG010000001">
    <property type="protein sequence ID" value="MBS4194176.1"/>
    <property type="molecule type" value="Genomic_DNA"/>
</dbReference>
<dbReference type="AlphaFoldDB" id="A0A942TCC6"/>
<evidence type="ECO:0000313" key="1">
    <source>
        <dbReference type="EMBL" id="MBS4194176.1"/>
    </source>
</evidence>
<comment type="caution">
    <text evidence="1">The sequence shown here is derived from an EMBL/GenBank/DDBJ whole genome shotgun (WGS) entry which is preliminary data.</text>
</comment>
<gene>
    <name evidence="1" type="ORF">KHA97_03685</name>
</gene>
<organism evidence="1 2">
    <name type="scientific">Lederbergia citri</name>
    <dbReference type="NCBI Taxonomy" id="2833580"/>
    <lineage>
        <taxon>Bacteria</taxon>
        <taxon>Bacillati</taxon>
        <taxon>Bacillota</taxon>
        <taxon>Bacilli</taxon>
        <taxon>Bacillales</taxon>
        <taxon>Bacillaceae</taxon>
        <taxon>Lederbergia</taxon>
    </lineage>
</organism>
<sequence>MRFLYLLIILTTLTTVGCDSNRVSDDYPMVYVFHSTQESDGVTITLLQVSRKKEIFRENIRQNSMTTFYYNISNDTGDEIQITNKDGQSIYLKDEKDVSFRIVGLVSDKVIWPGGSDIYTIPIPKGSNNMRVEIDFDVLDIEHFENQLVVTLSDGKTVPFLFKGDLNEKNLNKIGE</sequence>
<dbReference type="Proteomes" id="UP000681414">
    <property type="component" value="Unassembled WGS sequence"/>
</dbReference>
<accession>A0A942TCC6</accession>
<name>A0A942TCC6_9BACI</name>
<reference evidence="1 2" key="1">
    <citation type="submission" date="2021-05" db="EMBL/GenBank/DDBJ databases">
        <title>Novel Bacillus species.</title>
        <authorList>
            <person name="Liu G."/>
        </authorList>
    </citation>
    <scope>NUCLEOTIDE SEQUENCE [LARGE SCALE GENOMIC DNA]</scope>
    <source>
        <strain evidence="2">FJAT-49780</strain>
    </source>
</reference>